<organism evidence="1">
    <name type="scientific">Tanacetum cinerariifolium</name>
    <name type="common">Dalmatian daisy</name>
    <name type="synonym">Chrysanthemum cinerariifolium</name>
    <dbReference type="NCBI Taxonomy" id="118510"/>
    <lineage>
        <taxon>Eukaryota</taxon>
        <taxon>Viridiplantae</taxon>
        <taxon>Streptophyta</taxon>
        <taxon>Embryophyta</taxon>
        <taxon>Tracheophyta</taxon>
        <taxon>Spermatophyta</taxon>
        <taxon>Magnoliopsida</taxon>
        <taxon>eudicotyledons</taxon>
        <taxon>Gunneridae</taxon>
        <taxon>Pentapetalae</taxon>
        <taxon>asterids</taxon>
        <taxon>campanulids</taxon>
        <taxon>Asterales</taxon>
        <taxon>Asteraceae</taxon>
        <taxon>Asteroideae</taxon>
        <taxon>Anthemideae</taxon>
        <taxon>Anthemidinae</taxon>
        <taxon>Tanacetum</taxon>
    </lineage>
</organism>
<proteinExistence type="predicted"/>
<evidence type="ECO:0000313" key="1">
    <source>
        <dbReference type="EMBL" id="GFD20897.1"/>
    </source>
</evidence>
<dbReference type="AlphaFoldDB" id="A0A699UEN3"/>
<sequence>MQNKSDLDTLNNTSSTNEAVNTAHNVFAASSQGQASALTYVNDVIFSFFANQSNSPQLDNKDLKQIDTDDLEEMNLKWHMAMLTMRVKRFIKITGRI</sequence>
<gene>
    <name evidence="1" type="ORF">Tci_892866</name>
</gene>
<dbReference type="EMBL" id="BKCJ011325682">
    <property type="protein sequence ID" value="GFD20897.1"/>
    <property type="molecule type" value="Genomic_DNA"/>
</dbReference>
<reference evidence="1" key="1">
    <citation type="journal article" date="2019" name="Sci. Rep.">
        <title>Draft genome of Tanacetum cinerariifolium, the natural source of mosquito coil.</title>
        <authorList>
            <person name="Yamashiro T."/>
            <person name="Shiraishi A."/>
            <person name="Satake H."/>
            <person name="Nakayama K."/>
        </authorList>
    </citation>
    <scope>NUCLEOTIDE SEQUENCE</scope>
</reference>
<accession>A0A699UEN3</accession>
<name>A0A699UEN3_TANCI</name>
<protein>
    <submittedName>
        <fullName evidence="1">Ribonuclease H-like domain-containing protein</fullName>
    </submittedName>
</protein>
<comment type="caution">
    <text evidence="1">The sequence shown here is derived from an EMBL/GenBank/DDBJ whole genome shotgun (WGS) entry which is preliminary data.</text>
</comment>